<accession>K9IR44</accession>
<dbReference type="EMBL" id="GABZ01003153">
    <property type="protein sequence ID" value="JAA50372.1"/>
    <property type="molecule type" value="mRNA"/>
</dbReference>
<feature type="non-terminal residue" evidence="3">
    <location>
        <position position="1"/>
    </location>
</feature>
<feature type="chain" id="PRO_5003932235" evidence="2">
    <location>
        <begin position="24"/>
        <end position="83"/>
    </location>
</feature>
<evidence type="ECO:0000256" key="1">
    <source>
        <dbReference type="SAM" id="MobiDB-lite"/>
    </source>
</evidence>
<feature type="signal peptide" evidence="2">
    <location>
        <begin position="1"/>
        <end position="23"/>
    </location>
</feature>
<feature type="compositionally biased region" description="Basic residues" evidence="1">
    <location>
        <begin position="63"/>
        <end position="83"/>
    </location>
</feature>
<organism evidence="3">
    <name type="scientific">Desmodus rotundus</name>
    <name type="common">Vampire bat</name>
    <dbReference type="NCBI Taxonomy" id="9430"/>
    <lineage>
        <taxon>Eukaryota</taxon>
        <taxon>Metazoa</taxon>
        <taxon>Chordata</taxon>
        <taxon>Craniata</taxon>
        <taxon>Vertebrata</taxon>
        <taxon>Euteleostomi</taxon>
        <taxon>Mammalia</taxon>
        <taxon>Eutheria</taxon>
        <taxon>Laurasiatheria</taxon>
        <taxon>Chiroptera</taxon>
        <taxon>Yangochiroptera</taxon>
        <taxon>Phyllostomidae</taxon>
        <taxon>Desmodontinae</taxon>
        <taxon>Desmodus</taxon>
    </lineage>
</organism>
<keyword evidence="2" id="KW-0732">Signal</keyword>
<dbReference type="AlphaFoldDB" id="K9IR44"/>
<protein>
    <submittedName>
        <fullName evidence="3">Putative secreted protein</fullName>
    </submittedName>
</protein>
<reference evidence="3" key="1">
    <citation type="submission" date="2012-11" db="EMBL/GenBank/DDBJ databases">
        <title>The Vampirome: Transcriptome and Proteome Analysis of the Submandibular and Accessory Glands of the Vampire Bat and Vector of Human Rabies, Desmodus rotundus.</title>
        <authorList>
            <person name="Francischetti I.M.B."/>
            <person name="Assumpcao T.C.F."/>
            <person name="Ma D."/>
            <person name="Vicente E.C."/>
            <person name="Ribeiro J.M.C."/>
        </authorList>
    </citation>
    <scope>NUCLEOTIDE SEQUENCE</scope>
    <source>
        <tissue evidence="3">Salivary gland</tissue>
    </source>
</reference>
<sequence>LDCCWPIHWWVLLCGWLTERLMPHHILNVVLPVLTEQSNTTQKTKSAQAKQTKKSPSNNSKINNKRVKNNKSRKRNNIRKIRI</sequence>
<name>K9IR44_DESRO</name>
<evidence type="ECO:0000313" key="3">
    <source>
        <dbReference type="EMBL" id="JAA50372.1"/>
    </source>
</evidence>
<feature type="compositionally biased region" description="Low complexity" evidence="1">
    <location>
        <begin position="40"/>
        <end position="62"/>
    </location>
</feature>
<evidence type="ECO:0000256" key="2">
    <source>
        <dbReference type="SAM" id="SignalP"/>
    </source>
</evidence>
<feature type="region of interest" description="Disordered" evidence="1">
    <location>
        <begin position="38"/>
        <end position="83"/>
    </location>
</feature>
<proteinExistence type="evidence at transcript level"/>